<evidence type="ECO:0000256" key="1">
    <source>
        <dbReference type="ARBA" id="ARBA00004141"/>
    </source>
</evidence>
<feature type="transmembrane region" description="Helical" evidence="6">
    <location>
        <begin position="67"/>
        <end position="85"/>
    </location>
</feature>
<name>A0A9X2T7Y8_9HYPH</name>
<evidence type="ECO:0000313" key="7">
    <source>
        <dbReference type="EMBL" id="MCS0497919.1"/>
    </source>
</evidence>
<feature type="transmembrane region" description="Helical" evidence="6">
    <location>
        <begin position="183"/>
        <end position="203"/>
    </location>
</feature>
<feature type="transmembrane region" description="Helical" evidence="6">
    <location>
        <begin position="97"/>
        <end position="117"/>
    </location>
</feature>
<feature type="transmembrane region" description="Helical" evidence="6">
    <location>
        <begin position="306"/>
        <end position="328"/>
    </location>
</feature>
<dbReference type="Proteomes" id="UP001151088">
    <property type="component" value="Unassembled WGS sequence"/>
</dbReference>
<keyword evidence="3 6" id="KW-0812">Transmembrane</keyword>
<sequence length="382" mass="40276">MRSGAVDEAGGEGASGGAFLIAAQGGHRSTATPGERNERLWLRVTQVSIIAVAVVMLAAALVVARPVLIPIVAAVMIGSVIGPAIEAMARRGLPTWLGTLIIVAALVAGVYGAVMALTGPVADWTARGPEIGGILQERLAAFRPLIYRLSSFAESIESMGRMASPPMKVEIADSQLVESMVGLITPAIGEFILFVGSLIFFLAGRNQIKRRVVQAMTPRSTRLTALRVFREIEERLGAYLVTATLINIGLGVATALMTFALGLPNAPMWGALACVLNYVPYLGPAAMTAILAMAGIVTFPDLVEGLLPAAAFLALTGIEGQFLTPMIVGRRVSLNPFAVFLSMALWTWLWGPVGTFLSVPLLITAMALMDAILAKRRPHLPG</sequence>
<feature type="transmembrane region" description="Helical" evidence="6">
    <location>
        <begin position="236"/>
        <end position="261"/>
    </location>
</feature>
<comment type="subcellular location">
    <subcellularLocation>
        <location evidence="1">Membrane</location>
        <topology evidence="1">Multi-pass membrane protein</topology>
    </subcellularLocation>
</comment>
<evidence type="ECO:0000256" key="6">
    <source>
        <dbReference type="SAM" id="Phobius"/>
    </source>
</evidence>
<dbReference type="RefSeq" id="WP_258735077.1">
    <property type="nucleotide sequence ID" value="NZ_JANTHZ010000015.1"/>
</dbReference>
<reference evidence="7" key="1">
    <citation type="submission" date="2022-08" db="EMBL/GenBank/DDBJ databases">
        <authorList>
            <person name="Li F."/>
        </authorList>
    </citation>
    <scope>NUCLEOTIDE SEQUENCE</scope>
    <source>
        <strain evidence="7">MQZ15Z-1</strain>
    </source>
</reference>
<evidence type="ECO:0000256" key="2">
    <source>
        <dbReference type="ARBA" id="ARBA00009773"/>
    </source>
</evidence>
<dbReference type="InterPro" id="IPR002549">
    <property type="entry name" value="AI-2E-like"/>
</dbReference>
<feature type="transmembrane region" description="Helical" evidence="6">
    <location>
        <begin position="281"/>
        <end position="299"/>
    </location>
</feature>
<dbReference type="PANTHER" id="PTHR21716:SF16">
    <property type="entry name" value="BLL1467 PROTEIN"/>
    <property type="match status" value="1"/>
</dbReference>
<accession>A0A9X2T7Y8</accession>
<comment type="caution">
    <text evidence="7">The sequence shown here is derived from an EMBL/GenBank/DDBJ whole genome shotgun (WGS) entry which is preliminary data.</text>
</comment>
<keyword evidence="4 6" id="KW-1133">Transmembrane helix</keyword>
<gene>
    <name evidence="7" type="ORF">NVS89_22775</name>
</gene>
<dbReference type="GO" id="GO:0016020">
    <property type="term" value="C:membrane"/>
    <property type="evidence" value="ECO:0007669"/>
    <property type="project" value="UniProtKB-SubCell"/>
</dbReference>
<feature type="transmembrane region" description="Helical" evidence="6">
    <location>
        <begin position="40"/>
        <end position="61"/>
    </location>
</feature>
<evidence type="ECO:0000256" key="5">
    <source>
        <dbReference type="ARBA" id="ARBA00023136"/>
    </source>
</evidence>
<comment type="similarity">
    <text evidence="2">Belongs to the autoinducer-2 exporter (AI-2E) (TC 2.A.86) family.</text>
</comment>
<protein>
    <submittedName>
        <fullName evidence="7">AI-2E family transporter</fullName>
    </submittedName>
</protein>
<evidence type="ECO:0000256" key="3">
    <source>
        <dbReference type="ARBA" id="ARBA00022692"/>
    </source>
</evidence>
<proteinExistence type="inferred from homology"/>
<feature type="transmembrane region" description="Helical" evidence="6">
    <location>
        <begin position="348"/>
        <end position="369"/>
    </location>
</feature>
<dbReference type="EMBL" id="JANTHZ010000015">
    <property type="protein sequence ID" value="MCS0497919.1"/>
    <property type="molecule type" value="Genomic_DNA"/>
</dbReference>
<dbReference type="Pfam" id="PF01594">
    <property type="entry name" value="AI-2E_transport"/>
    <property type="match status" value="1"/>
</dbReference>
<organism evidence="7 8">
    <name type="scientific">Ancylobacter mangrovi</name>
    <dbReference type="NCBI Taxonomy" id="2972472"/>
    <lineage>
        <taxon>Bacteria</taxon>
        <taxon>Pseudomonadati</taxon>
        <taxon>Pseudomonadota</taxon>
        <taxon>Alphaproteobacteria</taxon>
        <taxon>Hyphomicrobiales</taxon>
        <taxon>Xanthobacteraceae</taxon>
        <taxon>Ancylobacter</taxon>
    </lineage>
</organism>
<dbReference type="GO" id="GO:0055085">
    <property type="term" value="P:transmembrane transport"/>
    <property type="evidence" value="ECO:0007669"/>
    <property type="project" value="TreeGrafter"/>
</dbReference>
<dbReference type="PANTHER" id="PTHR21716">
    <property type="entry name" value="TRANSMEMBRANE PROTEIN"/>
    <property type="match status" value="1"/>
</dbReference>
<evidence type="ECO:0000313" key="8">
    <source>
        <dbReference type="Proteomes" id="UP001151088"/>
    </source>
</evidence>
<keyword evidence="8" id="KW-1185">Reference proteome</keyword>
<keyword evidence="5 6" id="KW-0472">Membrane</keyword>
<evidence type="ECO:0000256" key="4">
    <source>
        <dbReference type="ARBA" id="ARBA00022989"/>
    </source>
</evidence>
<dbReference type="AlphaFoldDB" id="A0A9X2T7Y8"/>